<feature type="domain" description="Thiamine pyrophosphate enzyme central" evidence="8">
    <location>
        <begin position="192"/>
        <end position="326"/>
    </location>
</feature>
<dbReference type="Proteomes" id="UP001597353">
    <property type="component" value="Unassembled WGS sequence"/>
</dbReference>
<evidence type="ECO:0000256" key="6">
    <source>
        <dbReference type="ARBA" id="ARBA00023052"/>
    </source>
</evidence>
<comment type="cofactor">
    <cofactor evidence="2">
        <name>thiamine diphosphate</name>
        <dbReference type="ChEBI" id="CHEBI:58937"/>
    </cofactor>
</comment>
<evidence type="ECO:0000256" key="4">
    <source>
        <dbReference type="ARBA" id="ARBA00022679"/>
    </source>
</evidence>
<comment type="cofactor">
    <cofactor evidence="1">
        <name>Mg(2+)</name>
        <dbReference type="ChEBI" id="CHEBI:18420"/>
    </cofactor>
</comment>
<keyword evidence="5" id="KW-0479">Metal-binding</keyword>
<dbReference type="SUPFAM" id="SSF52467">
    <property type="entry name" value="DHS-like NAD/FAD-binding domain"/>
    <property type="match status" value="1"/>
</dbReference>
<comment type="caution">
    <text evidence="11">The sequence shown here is derived from an EMBL/GenBank/DDBJ whole genome shotgun (WGS) entry which is preliminary data.</text>
</comment>
<dbReference type="PROSITE" id="PS00187">
    <property type="entry name" value="TPP_ENZYMES"/>
    <property type="match status" value="1"/>
</dbReference>
<dbReference type="RefSeq" id="WP_390259188.1">
    <property type="nucleotide sequence ID" value="NZ_JBHUGH010000002.1"/>
</dbReference>
<evidence type="ECO:0000256" key="5">
    <source>
        <dbReference type="ARBA" id="ARBA00022723"/>
    </source>
</evidence>
<accession>A0ABW4S2N6</accession>
<dbReference type="PANTHER" id="PTHR18968:SF166">
    <property type="entry name" value="2-HYDROXYACYL-COA LYASE 2"/>
    <property type="match status" value="1"/>
</dbReference>
<keyword evidence="12" id="KW-1185">Reference proteome</keyword>
<gene>
    <name evidence="11" type="ORF">ACFSGJ_02460</name>
</gene>
<sequence length="552" mass="58398">MTDPRIYDMLADAFHAEDTRLLFTLLGDGNMHWATALEGLGCRLIHARHEHCAVSMAMAAANAGEAVGVASVTCGPGLTQIMTALATAVRAHLPLVVFAGEAPLRQAWYNQEIDQAPFVTATGATYIRAIAPARMADQVREAFFIARQERRPVVIGVPFDLQAQPAPDVKPYQPSTTLLPKLGRMQPDPAQLAEVARAVAAASRVIVVAGRGAKAADAAAACVALADRCGGLLAATLPVRGLFHDHPFDLGVAGGFSSDTARAAFAEADLVLAVGASVTHHTADGGKLWPEARVVQIDSRPIGFNQGRRVADLYLQADARAGVEALLAALPEAPATPGFRSAALAERLQTAPADATPFPARPGLLDPRAVIRRLDAILPRDWEMVNASGHCSYFAAQMRGRPAEHFHTIREFGAIGNGLSYAIGVAAAKPGRPVVLFDGDGGFLMHAQELETVRRHGLPILLCLLNDGAYGSEIHKLRADGLPDVGAVFGRGDLGAVARGFGLDGAVVTDLAGLEAQIARFAETRRGMVLDFHIDDDVTSPVMRRAHPPRAH</sequence>
<dbReference type="SUPFAM" id="SSF52518">
    <property type="entry name" value="Thiamin diphosphate-binding fold (THDP-binding)"/>
    <property type="match status" value="2"/>
</dbReference>
<proteinExistence type="inferred from homology"/>
<dbReference type="InterPro" id="IPR029035">
    <property type="entry name" value="DHS-like_NAD/FAD-binding_dom"/>
</dbReference>
<dbReference type="Pfam" id="PF02775">
    <property type="entry name" value="TPP_enzyme_C"/>
    <property type="match status" value="1"/>
</dbReference>
<dbReference type="InterPro" id="IPR011766">
    <property type="entry name" value="TPP_enzyme_TPP-bd"/>
</dbReference>
<evidence type="ECO:0000256" key="3">
    <source>
        <dbReference type="ARBA" id="ARBA00007812"/>
    </source>
</evidence>
<comment type="similarity">
    <text evidence="3 7">Belongs to the TPP enzyme family.</text>
</comment>
<dbReference type="Gene3D" id="3.40.50.970">
    <property type="match status" value="2"/>
</dbReference>
<dbReference type="InterPro" id="IPR000399">
    <property type="entry name" value="TPP-bd_CS"/>
</dbReference>
<dbReference type="CDD" id="cd00568">
    <property type="entry name" value="TPP_enzymes"/>
    <property type="match status" value="1"/>
</dbReference>
<dbReference type="Pfam" id="PF02776">
    <property type="entry name" value="TPP_enzyme_N"/>
    <property type="match status" value="1"/>
</dbReference>
<dbReference type="InterPro" id="IPR045229">
    <property type="entry name" value="TPP_enz"/>
</dbReference>
<evidence type="ECO:0000259" key="8">
    <source>
        <dbReference type="Pfam" id="PF00205"/>
    </source>
</evidence>
<evidence type="ECO:0000256" key="7">
    <source>
        <dbReference type="RuleBase" id="RU362132"/>
    </source>
</evidence>
<dbReference type="CDD" id="cd07035">
    <property type="entry name" value="TPP_PYR_POX_like"/>
    <property type="match status" value="1"/>
</dbReference>
<keyword evidence="6 7" id="KW-0786">Thiamine pyrophosphate</keyword>
<dbReference type="Pfam" id="PF00205">
    <property type="entry name" value="TPP_enzyme_M"/>
    <property type="match status" value="1"/>
</dbReference>
<protein>
    <submittedName>
        <fullName evidence="11">Thiamine pyrophosphate-binding protein</fullName>
    </submittedName>
</protein>
<dbReference type="Gene3D" id="3.40.50.1220">
    <property type="entry name" value="TPP-binding domain"/>
    <property type="match status" value="1"/>
</dbReference>
<feature type="domain" description="Thiamine pyrophosphate enzyme TPP-binding" evidence="9">
    <location>
        <begin position="389"/>
        <end position="531"/>
    </location>
</feature>
<evidence type="ECO:0000313" key="11">
    <source>
        <dbReference type="EMBL" id="MFD1911074.1"/>
    </source>
</evidence>
<evidence type="ECO:0000256" key="1">
    <source>
        <dbReference type="ARBA" id="ARBA00001946"/>
    </source>
</evidence>
<dbReference type="EMBL" id="JBHUGH010000002">
    <property type="protein sequence ID" value="MFD1911074.1"/>
    <property type="molecule type" value="Genomic_DNA"/>
</dbReference>
<keyword evidence="4" id="KW-0808">Transferase</keyword>
<feature type="domain" description="Thiamine pyrophosphate enzyme N-terminal TPP-binding" evidence="10">
    <location>
        <begin position="7"/>
        <end position="116"/>
    </location>
</feature>
<evidence type="ECO:0000256" key="2">
    <source>
        <dbReference type="ARBA" id="ARBA00001964"/>
    </source>
</evidence>
<dbReference type="InterPro" id="IPR029061">
    <property type="entry name" value="THDP-binding"/>
</dbReference>
<dbReference type="PANTHER" id="PTHR18968">
    <property type="entry name" value="THIAMINE PYROPHOSPHATE ENZYMES"/>
    <property type="match status" value="1"/>
</dbReference>
<evidence type="ECO:0000259" key="10">
    <source>
        <dbReference type="Pfam" id="PF02776"/>
    </source>
</evidence>
<organism evidence="11 12">
    <name type="scientific">Halodurantibacterium flavum</name>
    <dbReference type="NCBI Taxonomy" id="1382802"/>
    <lineage>
        <taxon>Bacteria</taxon>
        <taxon>Pseudomonadati</taxon>
        <taxon>Pseudomonadota</taxon>
        <taxon>Alphaproteobacteria</taxon>
        <taxon>Rhodobacterales</taxon>
        <taxon>Paracoccaceae</taxon>
        <taxon>Halodurantibacterium</taxon>
    </lineage>
</organism>
<dbReference type="InterPro" id="IPR012001">
    <property type="entry name" value="Thiamin_PyroP_enz_TPP-bd_dom"/>
</dbReference>
<reference evidence="12" key="1">
    <citation type="journal article" date="2019" name="Int. J. Syst. Evol. Microbiol.">
        <title>The Global Catalogue of Microorganisms (GCM) 10K type strain sequencing project: providing services to taxonomists for standard genome sequencing and annotation.</title>
        <authorList>
            <consortium name="The Broad Institute Genomics Platform"/>
            <consortium name="The Broad Institute Genome Sequencing Center for Infectious Disease"/>
            <person name="Wu L."/>
            <person name="Ma J."/>
        </authorList>
    </citation>
    <scope>NUCLEOTIDE SEQUENCE [LARGE SCALE GENOMIC DNA]</scope>
    <source>
        <strain evidence="12">CGMCC 4.7242</strain>
    </source>
</reference>
<evidence type="ECO:0000259" key="9">
    <source>
        <dbReference type="Pfam" id="PF02775"/>
    </source>
</evidence>
<evidence type="ECO:0000313" key="12">
    <source>
        <dbReference type="Proteomes" id="UP001597353"/>
    </source>
</evidence>
<dbReference type="InterPro" id="IPR012000">
    <property type="entry name" value="Thiamin_PyroP_enz_cen_dom"/>
</dbReference>
<name>A0ABW4S2N6_9RHOB</name>